<keyword evidence="4 7" id="KW-0547">Nucleotide-binding</keyword>
<keyword evidence="5" id="KW-0418">Kinase</keyword>
<evidence type="ECO:0000259" key="8">
    <source>
        <dbReference type="PROSITE" id="PS50011"/>
    </source>
</evidence>
<dbReference type="InterPro" id="IPR008271">
    <property type="entry name" value="Ser/Thr_kinase_AS"/>
</dbReference>
<dbReference type="GO" id="GO:0004674">
    <property type="term" value="F:protein serine/threonine kinase activity"/>
    <property type="evidence" value="ECO:0007669"/>
    <property type="project" value="UniProtKB-KW"/>
</dbReference>
<name>A0A7N0SZG7_KALFE</name>
<evidence type="ECO:0000256" key="1">
    <source>
        <dbReference type="ARBA" id="ARBA00005354"/>
    </source>
</evidence>
<sequence length="508" mass="56170">MDTANVNEPGGQTCYCYRAPGLRKTILDTDKVSNFYDRYVLKEQLGWGRFGIIRVCSDKLTGEVLACKSIAKERLVTGDDLHSVKHEIEIMTKLSGHPNVVDIKAVYEEEDYVHLVMELCVGGELFHRLEENGRFSESEARVLFRHLMEVILFCHDKGIVHRDLKPENILLASTSSSSIKLADFGLATYIYPGQKLYGTVGSPFYIAPEVLAGGYNQAADVWSAGVILYILLSGMPPFWGKTKSMIFDAVKAADLRFSSNIWNFVSSSAKDLICKMLLLDPSKRLTAAQVLDHSWMKADEQDGASLCEDNVYGCTFLDVGNQSFSSYIARDQDYSFHCGSPTFDDACRSSFASFLVESNMPSPDVGGFSFSSCCEINVEFSTPVPSFPSFTFFNPCSETDELDNIMGYQISLPSPDPECGETSLGKHVNSPSLLASTTKESGVIENKPEFRRAGISGYRSMGIHKRRNHTIGLGELDQLNVIVVESMIRWASCTNVPGAESLRSSLVC</sequence>
<reference evidence="9" key="1">
    <citation type="submission" date="2021-01" db="UniProtKB">
        <authorList>
            <consortium name="EnsemblPlants"/>
        </authorList>
    </citation>
    <scope>IDENTIFICATION</scope>
</reference>
<dbReference type="Gramene" id="Kaladp0015s0074.1.v1.1">
    <property type="protein sequence ID" value="Kaladp0015s0074.1.v1.1"/>
    <property type="gene ID" value="Kaladp0015s0074.v1.1"/>
</dbReference>
<evidence type="ECO:0000256" key="7">
    <source>
        <dbReference type="PROSITE-ProRule" id="PRU10141"/>
    </source>
</evidence>
<dbReference type="InterPro" id="IPR050205">
    <property type="entry name" value="CDPK_Ser/Thr_kinases"/>
</dbReference>
<evidence type="ECO:0000256" key="5">
    <source>
        <dbReference type="ARBA" id="ARBA00022777"/>
    </source>
</evidence>
<evidence type="ECO:0000313" key="9">
    <source>
        <dbReference type="EnsemblPlants" id="Kaladp0015s0074.2.v1.1"/>
    </source>
</evidence>
<dbReference type="Gramene" id="Kaladp0015s0074.2.v1.1">
    <property type="protein sequence ID" value="Kaladp0015s0074.2.v1.1"/>
    <property type="gene ID" value="Kaladp0015s0074.v1.1"/>
</dbReference>
<comment type="similarity">
    <text evidence="1">Belongs to the protein kinase superfamily. CAMK Ser/Thr protein kinase family. CaMK subfamily.</text>
</comment>
<evidence type="ECO:0000256" key="6">
    <source>
        <dbReference type="ARBA" id="ARBA00022840"/>
    </source>
</evidence>
<proteinExistence type="inferred from homology"/>
<organism evidence="9 10">
    <name type="scientific">Kalanchoe fedtschenkoi</name>
    <name type="common">Lavender scallops</name>
    <name type="synonym">South American air plant</name>
    <dbReference type="NCBI Taxonomy" id="63787"/>
    <lineage>
        <taxon>Eukaryota</taxon>
        <taxon>Viridiplantae</taxon>
        <taxon>Streptophyta</taxon>
        <taxon>Embryophyta</taxon>
        <taxon>Tracheophyta</taxon>
        <taxon>Spermatophyta</taxon>
        <taxon>Magnoliopsida</taxon>
        <taxon>eudicotyledons</taxon>
        <taxon>Gunneridae</taxon>
        <taxon>Pentapetalae</taxon>
        <taxon>Saxifragales</taxon>
        <taxon>Crassulaceae</taxon>
        <taxon>Kalanchoe</taxon>
    </lineage>
</organism>
<dbReference type="PROSITE" id="PS00107">
    <property type="entry name" value="PROTEIN_KINASE_ATP"/>
    <property type="match status" value="1"/>
</dbReference>
<dbReference type="Gene3D" id="1.10.510.10">
    <property type="entry name" value="Transferase(Phosphotransferase) domain 1"/>
    <property type="match status" value="1"/>
</dbReference>
<dbReference type="Proteomes" id="UP000594263">
    <property type="component" value="Unplaced"/>
</dbReference>
<dbReference type="CDD" id="cd05117">
    <property type="entry name" value="STKc_CAMK"/>
    <property type="match status" value="1"/>
</dbReference>
<dbReference type="PANTHER" id="PTHR24349">
    <property type="entry name" value="SERINE/THREONINE-PROTEIN KINASE"/>
    <property type="match status" value="1"/>
</dbReference>
<keyword evidence="6 7" id="KW-0067">ATP-binding</keyword>
<keyword evidence="3" id="KW-0808">Transferase</keyword>
<dbReference type="GO" id="GO:0005524">
    <property type="term" value="F:ATP binding"/>
    <property type="evidence" value="ECO:0007669"/>
    <property type="project" value="UniProtKB-UniRule"/>
</dbReference>
<evidence type="ECO:0000313" key="10">
    <source>
        <dbReference type="Proteomes" id="UP000594263"/>
    </source>
</evidence>
<dbReference type="SUPFAM" id="SSF56112">
    <property type="entry name" value="Protein kinase-like (PK-like)"/>
    <property type="match status" value="1"/>
</dbReference>
<evidence type="ECO:0000256" key="4">
    <source>
        <dbReference type="ARBA" id="ARBA00022741"/>
    </source>
</evidence>
<feature type="binding site" evidence="7">
    <location>
        <position position="72"/>
    </location>
    <ligand>
        <name>ATP</name>
        <dbReference type="ChEBI" id="CHEBI:30616"/>
    </ligand>
</feature>
<keyword evidence="2" id="KW-0723">Serine/threonine-protein kinase</keyword>
<dbReference type="EnsemblPlants" id="Kaladp0015s0074.2.v1.1">
    <property type="protein sequence ID" value="Kaladp0015s0074.2.v1.1"/>
    <property type="gene ID" value="Kaladp0015s0074.v1.1"/>
</dbReference>
<dbReference type="FunFam" id="3.30.200.20:FF:000042">
    <property type="entry name" value="Aurora kinase A"/>
    <property type="match status" value="1"/>
</dbReference>
<dbReference type="InterPro" id="IPR017441">
    <property type="entry name" value="Protein_kinase_ATP_BS"/>
</dbReference>
<dbReference type="SMART" id="SM00220">
    <property type="entry name" value="S_TKc"/>
    <property type="match status" value="1"/>
</dbReference>
<evidence type="ECO:0000256" key="3">
    <source>
        <dbReference type="ARBA" id="ARBA00022679"/>
    </source>
</evidence>
<accession>A0A7N0SZG7</accession>
<feature type="domain" description="Protein kinase" evidence="8">
    <location>
        <begin position="39"/>
        <end position="296"/>
    </location>
</feature>
<dbReference type="EnsemblPlants" id="Kaladp0015s0074.1.v1.1">
    <property type="protein sequence ID" value="Kaladp0015s0074.1.v1.1"/>
    <property type="gene ID" value="Kaladp0015s0074.v1.1"/>
</dbReference>
<dbReference type="OMA" id="CHEIGLG"/>
<protein>
    <recommendedName>
        <fullName evidence="8">Protein kinase domain-containing protein</fullName>
    </recommendedName>
</protein>
<dbReference type="PROSITE" id="PS50011">
    <property type="entry name" value="PROTEIN_KINASE_DOM"/>
    <property type="match status" value="1"/>
</dbReference>
<dbReference type="PROSITE" id="PS00108">
    <property type="entry name" value="PROTEIN_KINASE_ST"/>
    <property type="match status" value="1"/>
</dbReference>
<dbReference type="AlphaFoldDB" id="A0A7N0SZG7"/>
<evidence type="ECO:0000256" key="2">
    <source>
        <dbReference type="ARBA" id="ARBA00022527"/>
    </source>
</evidence>
<dbReference type="InterPro" id="IPR000719">
    <property type="entry name" value="Prot_kinase_dom"/>
</dbReference>
<dbReference type="InterPro" id="IPR011009">
    <property type="entry name" value="Kinase-like_dom_sf"/>
</dbReference>
<keyword evidence="10" id="KW-1185">Reference proteome</keyword>
<dbReference type="Gene3D" id="3.30.200.20">
    <property type="entry name" value="Phosphorylase Kinase, domain 1"/>
    <property type="match status" value="1"/>
</dbReference>
<dbReference type="FunFam" id="1.10.510.10:FF:000668">
    <property type="entry name" value="Phosphoenolpyruvate carboxylase kinase"/>
    <property type="match status" value="1"/>
</dbReference>
<dbReference type="Pfam" id="PF00069">
    <property type="entry name" value="Pkinase"/>
    <property type="match status" value="1"/>
</dbReference>